<comment type="similarity">
    <text evidence="2">Belongs to the mitochondrion-specific ribosomal protein mS25 family.</text>
</comment>
<dbReference type="GO" id="GO:1990904">
    <property type="term" value="C:ribonucleoprotein complex"/>
    <property type="evidence" value="ECO:0007669"/>
    <property type="project" value="UniProtKB-KW"/>
</dbReference>
<evidence type="ECO:0000256" key="4">
    <source>
        <dbReference type="ARBA" id="ARBA00023128"/>
    </source>
</evidence>
<name>A0A8J5MX26_HOMAM</name>
<evidence type="ECO:0000256" key="3">
    <source>
        <dbReference type="ARBA" id="ARBA00022980"/>
    </source>
</evidence>
<evidence type="ECO:0000256" key="1">
    <source>
        <dbReference type="ARBA" id="ARBA00004173"/>
    </source>
</evidence>
<proteinExistence type="inferred from homology"/>
<dbReference type="GO" id="GO:0003735">
    <property type="term" value="F:structural constituent of ribosome"/>
    <property type="evidence" value="ECO:0007669"/>
    <property type="project" value="InterPro"/>
</dbReference>
<organism evidence="9 10">
    <name type="scientific">Homarus americanus</name>
    <name type="common">American lobster</name>
    <dbReference type="NCBI Taxonomy" id="6706"/>
    <lineage>
        <taxon>Eukaryota</taxon>
        <taxon>Metazoa</taxon>
        <taxon>Ecdysozoa</taxon>
        <taxon>Arthropoda</taxon>
        <taxon>Crustacea</taxon>
        <taxon>Multicrustacea</taxon>
        <taxon>Malacostraca</taxon>
        <taxon>Eumalacostraca</taxon>
        <taxon>Eucarida</taxon>
        <taxon>Decapoda</taxon>
        <taxon>Pleocyemata</taxon>
        <taxon>Astacidea</taxon>
        <taxon>Nephropoidea</taxon>
        <taxon>Nephropidae</taxon>
        <taxon>Homarus</taxon>
    </lineage>
</organism>
<accession>A0A8J5MX26</accession>
<dbReference type="Pfam" id="PF05047">
    <property type="entry name" value="L51_S25_CI-B8"/>
    <property type="match status" value="1"/>
</dbReference>
<evidence type="ECO:0000256" key="2">
    <source>
        <dbReference type="ARBA" id="ARBA00008046"/>
    </source>
</evidence>
<evidence type="ECO:0000256" key="7">
    <source>
        <dbReference type="ARBA" id="ARBA00035369"/>
    </source>
</evidence>
<evidence type="ECO:0000256" key="6">
    <source>
        <dbReference type="ARBA" id="ARBA00035139"/>
    </source>
</evidence>
<sequence length="169" mass="19496">MPFMKGKAPIRRTLQYLQSSRLVLRERVKVVTVNYNTIGDHHKGAQEFVFWHLSQLQYKNPQIQVATFKNITPSPFIRVFLDDGGDVLMDVDSKSRSDIHDHFRKVFCKSDTKLAEEERERQSRDNPANFGWGCDRQCICEVPGQVPCPGVVPVPKLMRGKYKYGKVLD</sequence>
<evidence type="ECO:0000259" key="8">
    <source>
        <dbReference type="SMART" id="SM00916"/>
    </source>
</evidence>
<keyword evidence="5" id="KW-0687">Ribonucleoprotein</keyword>
<keyword evidence="4" id="KW-0496">Mitochondrion</keyword>
<reference evidence="9" key="1">
    <citation type="journal article" date="2021" name="Sci. Adv.">
        <title>The American lobster genome reveals insights on longevity, neural, and immune adaptations.</title>
        <authorList>
            <person name="Polinski J.M."/>
            <person name="Zimin A.V."/>
            <person name="Clark K.F."/>
            <person name="Kohn A.B."/>
            <person name="Sadowski N."/>
            <person name="Timp W."/>
            <person name="Ptitsyn A."/>
            <person name="Khanna P."/>
            <person name="Romanova D.Y."/>
            <person name="Williams P."/>
            <person name="Greenwood S.J."/>
            <person name="Moroz L.L."/>
            <person name="Walt D.R."/>
            <person name="Bodnar A.G."/>
        </authorList>
    </citation>
    <scope>NUCLEOTIDE SEQUENCE</scope>
    <source>
        <strain evidence="9">GMGI-L3</strain>
    </source>
</reference>
<dbReference type="OrthoDB" id="5919182at2759"/>
<dbReference type="InterPro" id="IPR040049">
    <property type="entry name" value="Ribosomal_mS25/mL61"/>
</dbReference>
<keyword evidence="3 9" id="KW-0689">Ribosomal protein</keyword>
<dbReference type="GO" id="GO:0005739">
    <property type="term" value="C:mitochondrion"/>
    <property type="evidence" value="ECO:0007669"/>
    <property type="project" value="UniProtKB-SubCell"/>
</dbReference>
<keyword evidence="10" id="KW-1185">Reference proteome</keyword>
<comment type="subcellular location">
    <subcellularLocation>
        <location evidence="1">Mitochondrion</location>
    </subcellularLocation>
</comment>
<dbReference type="PANTHER" id="PTHR13274:SF2">
    <property type="entry name" value="SMALL RIBOSOMAL SUBUNIT PROTEIN MS25"/>
    <property type="match status" value="1"/>
</dbReference>
<dbReference type="GO" id="GO:0005840">
    <property type="term" value="C:ribosome"/>
    <property type="evidence" value="ECO:0007669"/>
    <property type="project" value="UniProtKB-KW"/>
</dbReference>
<dbReference type="Proteomes" id="UP000747542">
    <property type="component" value="Unassembled WGS sequence"/>
</dbReference>
<protein>
    <recommendedName>
        <fullName evidence="6">Small ribosomal subunit protein mS25</fullName>
    </recommendedName>
    <alternativeName>
        <fullName evidence="7">28S ribosomal protein S25, mitochondrial</fullName>
    </alternativeName>
</protein>
<gene>
    <name evidence="9" type="primary">mRpS25-L</name>
    <name evidence="9" type="ORF">Hamer_G010525</name>
</gene>
<feature type="domain" description="Ribosomal protein/NADH dehydrogenase" evidence="8">
    <location>
        <begin position="37"/>
        <end position="110"/>
    </location>
</feature>
<dbReference type="AlphaFoldDB" id="A0A8J5MX26"/>
<dbReference type="EMBL" id="JAHLQT010022185">
    <property type="protein sequence ID" value="KAG7166851.1"/>
    <property type="molecule type" value="Genomic_DNA"/>
</dbReference>
<dbReference type="SMART" id="SM00916">
    <property type="entry name" value="L51_S25_CI-B8"/>
    <property type="match status" value="1"/>
</dbReference>
<evidence type="ECO:0000313" key="9">
    <source>
        <dbReference type="EMBL" id="KAG7166851.1"/>
    </source>
</evidence>
<evidence type="ECO:0000313" key="10">
    <source>
        <dbReference type="Proteomes" id="UP000747542"/>
    </source>
</evidence>
<evidence type="ECO:0000256" key="5">
    <source>
        <dbReference type="ARBA" id="ARBA00023274"/>
    </source>
</evidence>
<dbReference type="InterPro" id="IPR007741">
    <property type="entry name" value="Ribosomal_mL43/mS25/NADH_DH"/>
</dbReference>
<comment type="caution">
    <text evidence="9">The sequence shown here is derived from an EMBL/GenBank/DDBJ whole genome shotgun (WGS) entry which is preliminary data.</text>
</comment>
<dbReference type="PANTHER" id="PTHR13274">
    <property type="entry name" value="MITOCHONDRIAL RIBOSOMAL PROTEIN S25"/>
    <property type="match status" value="1"/>
</dbReference>